<dbReference type="GO" id="GO:0006879">
    <property type="term" value="P:intracellular iron ion homeostasis"/>
    <property type="evidence" value="ECO:0007669"/>
    <property type="project" value="UniProtKB-KW"/>
</dbReference>
<dbReference type="GO" id="GO:0004322">
    <property type="term" value="F:ferroxidase activity"/>
    <property type="evidence" value="ECO:0007669"/>
    <property type="project" value="UniProtKB-EC"/>
</dbReference>
<dbReference type="PROSITE" id="PS50905">
    <property type="entry name" value="FERRITIN_LIKE"/>
    <property type="match status" value="1"/>
</dbReference>
<comment type="catalytic activity">
    <reaction evidence="6">
        <text>4 Fe(2+) + O2 + 4 H(+) = 4 Fe(3+) + 2 H2O</text>
        <dbReference type="Rhea" id="RHEA:11148"/>
        <dbReference type="ChEBI" id="CHEBI:15377"/>
        <dbReference type="ChEBI" id="CHEBI:15378"/>
        <dbReference type="ChEBI" id="CHEBI:15379"/>
        <dbReference type="ChEBI" id="CHEBI:29033"/>
        <dbReference type="ChEBI" id="CHEBI:29034"/>
        <dbReference type="EC" id="1.16.3.1"/>
    </reaction>
</comment>
<feature type="binding site" evidence="5">
    <location>
        <position position="112"/>
    </location>
    <ligand>
        <name>Fe cation</name>
        <dbReference type="ChEBI" id="CHEBI:24875"/>
        <label>1</label>
    </ligand>
</feature>
<evidence type="ECO:0000256" key="2">
    <source>
        <dbReference type="ARBA" id="ARBA00022434"/>
    </source>
</evidence>
<name>A0A433Q420_9FUNG</name>
<dbReference type="AlphaFoldDB" id="A0A433Q420"/>
<proteinExistence type="inferred from homology"/>
<evidence type="ECO:0000313" key="9">
    <source>
        <dbReference type="Proteomes" id="UP000274822"/>
    </source>
</evidence>
<dbReference type="Proteomes" id="UP000274822">
    <property type="component" value="Unassembled WGS sequence"/>
</dbReference>
<dbReference type="PANTHER" id="PTHR11431:SF75">
    <property type="entry name" value="FERRITIN"/>
    <property type="match status" value="1"/>
</dbReference>
<reference evidence="8 9" key="1">
    <citation type="journal article" date="2018" name="New Phytol.">
        <title>Phylogenomics of Endogonaceae and evolution of mycorrhizas within Mucoromycota.</title>
        <authorList>
            <person name="Chang Y."/>
            <person name="Desiro A."/>
            <person name="Na H."/>
            <person name="Sandor L."/>
            <person name="Lipzen A."/>
            <person name="Clum A."/>
            <person name="Barry K."/>
            <person name="Grigoriev I.V."/>
            <person name="Martin F.M."/>
            <person name="Stajich J.E."/>
            <person name="Smith M.E."/>
            <person name="Bonito G."/>
            <person name="Spatafora J.W."/>
        </authorList>
    </citation>
    <scope>NUCLEOTIDE SEQUENCE [LARGE SCALE GENOMIC DNA]</scope>
    <source>
        <strain evidence="8 9">AD002</strain>
    </source>
</reference>
<sequence>QGHVYFAISGYQTFYSSEAGTPKNICNKQTNKPIKHLPFPRIPKPRPNALTHNNMSLAKQNYSNASEEAVNQQINTELQASLVYLSMAAWAGSVNVALPGLEKYFRESCEEERAHAQLLINYQNMRGGRVVLRALQAPELDWGSAKNAVESSLQLEKDVNKSLLNLHKIAEESNDPQLCDYIESNFLEEQVKSIKALASMCTQLNRVGDGLGVYLWDQQLRNSDTGVETGDITA</sequence>
<dbReference type="InterPro" id="IPR012347">
    <property type="entry name" value="Ferritin-like"/>
</dbReference>
<keyword evidence="3 5" id="KW-0479">Metal-binding</keyword>
<feature type="non-terminal residue" evidence="8">
    <location>
        <position position="1"/>
    </location>
</feature>
<feature type="binding site" evidence="5">
    <location>
        <position position="77"/>
    </location>
    <ligand>
        <name>Fe cation</name>
        <dbReference type="ChEBI" id="CHEBI:24875"/>
        <label>1</label>
    </ligand>
</feature>
<dbReference type="FunFam" id="1.20.1260.10:FF:000002">
    <property type="entry name" value="Ferritin, mitochondrial"/>
    <property type="match status" value="1"/>
</dbReference>
<dbReference type="GO" id="GO:0008199">
    <property type="term" value="F:ferric iron binding"/>
    <property type="evidence" value="ECO:0007669"/>
    <property type="project" value="InterPro"/>
</dbReference>
<dbReference type="Pfam" id="PF00210">
    <property type="entry name" value="Ferritin"/>
    <property type="match status" value="1"/>
</dbReference>
<dbReference type="SUPFAM" id="SSF47240">
    <property type="entry name" value="Ferritin-like"/>
    <property type="match status" value="1"/>
</dbReference>
<keyword evidence="4 5" id="KW-0408">Iron</keyword>
<feature type="binding site" evidence="5">
    <location>
        <position position="115"/>
    </location>
    <ligand>
        <name>Fe cation</name>
        <dbReference type="ChEBI" id="CHEBI:24875"/>
        <label>1</label>
    </ligand>
</feature>
<dbReference type="InterPro" id="IPR001519">
    <property type="entry name" value="Ferritin"/>
</dbReference>
<dbReference type="GO" id="GO:0005737">
    <property type="term" value="C:cytoplasm"/>
    <property type="evidence" value="ECO:0007669"/>
    <property type="project" value="TreeGrafter"/>
</dbReference>
<evidence type="ECO:0000256" key="3">
    <source>
        <dbReference type="ARBA" id="ARBA00022723"/>
    </source>
</evidence>
<dbReference type="InterPro" id="IPR009040">
    <property type="entry name" value="Ferritin-like_diiron"/>
</dbReference>
<evidence type="ECO:0000313" key="8">
    <source>
        <dbReference type="EMBL" id="RUS24559.1"/>
    </source>
</evidence>
<comment type="function">
    <text evidence="6">Stores iron in a soluble, non-toxic, readily available form. Important for iron homeostasis. Iron is taken up in the ferrous form and deposited as ferric hydroxides after oxidation.</text>
</comment>
<keyword evidence="6" id="KW-0560">Oxidoreductase</keyword>
<dbReference type="EMBL" id="RBNJ01015615">
    <property type="protein sequence ID" value="RUS24559.1"/>
    <property type="molecule type" value="Genomic_DNA"/>
</dbReference>
<keyword evidence="9" id="KW-1185">Reference proteome</keyword>
<keyword evidence="2 6" id="KW-0409">Iron storage</keyword>
<dbReference type="CDD" id="cd01056">
    <property type="entry name" value="Euk_Ferritin"/>
    <property type="match status" value="1"/>
</dbReference>
<evidence type="ECO:0000256" key="1">
    <source>
        <dbReference type="ARBA" id="ARBA00007513"/>
    </source>
</evidence>
<gene>
    <name evidence="8" type="ORF">BC938DRAFT_473396</name>
</gene>
<evidence type="ECO:0000256" key="4">
    <source>
        <dbReference type="ARBA" id="ARBA00023004"/>
    </source>
</evidence>
<dbReference type="EC" id="1.16.3.1" evidence="6"/>
<dbReference type="Gene3D" id="1.20.1260.10">
    <property type="match status" value="1"/>
</dbReference>
<comment type="similarity">
    <text evidence="1 6">Belongs to the ferritin family.</text>
</comment>
<dbReference type="PROSITE" id="PS00204">
    <property type="entry name" value="FERRITIN_2"/>
    <property type="match status" value="1"/>
</dbReference>
<accession>A0A433Q420</accession>
<protein>
    <recommendedName>
        <fullName evidence="6">Ferritin</fullName>
        <ecNumber evidence="6">1.16.3.1</ecNumber>
    </recommendedName>
</protein>
<comment type="caution">
    <text evidence="8">The sequence shown here is derived from an EMBL/GenBank/DDBJ whole genome shotgun (WGS) entry which is preliminary data.</text>
</comment>
<evidence type="ECO:0000256" key="5">
    <source>
        <dbReference type="PIRSR" id="PIRSR601519-1"/>
    </source>
</evidence>
<dbReference type="InterPro" id="IPR014034">
    <property type="entry name" value="Ferritin_CS"/>
</dbReference>
<dbReference type="InterPro" id="IPR009078">
    <property type="entry name" value="Ferritin-like_SF"/>
</dbReference>
<dbReference type="GO" id="GO:0006826">
    <property type="term" value="P:iron ion transport"/>
    <property type="evidence" value="ECO:0007669"/>
    <property type="project" value="InterPro"/>
</dbReference>
<organism evidence="8 9">
    <name type="scientific">Jimgerdemannia flammicorona</name>
    <dbReference type="NCBI Taxonomy" id="994334"/>
    <lineage>
        <taxon>Eukaryota</taxon>
        <taxon>Fungi</taxon>
        <taxon>Fungi incertae sedis</taxon>
        <taxon>Mucoromycota</taxon>
        <taxon>Mucoromycotina</taxon>
        <taxon>Endogonomycetes</taxon>
        <taxon>Endogonales</taxon>
        <taxon>Endogonaceae</taxon>
        <taxon>Jimgerdemannia</taxon>
    </lineage>
</organism>
<dbReference type="PANTHER" id="PTHR11431">
    <property type="entry name" value="FERRITIN"/>
    <property type="match status" value="1"/>
</dbReference>
<dbReference type="InterPro" id="IPR008331">
    <property type="entry name" value="Ferritin_DPS_dom"/>
</dbReference>
<feature type="domain" description="Ferritin-like diiron" evidence="7">
    <location>
        <begin position="60"/>
        <end position="208"/>
    </location>
</feature>
<feature type="binding site" evidence="5">
    <location>
        <position position="156"/>
    </location>
    <ligand>
        <name>Fe cation</name>
        <dbReference type="ChEBI" id="CHEBI:24875"/>
        <label>1</label>
    </ligand>
</feature>
<evidence type="ECO:0000256" key="6">
    <source>
        <dbReference type="RuleBase" id="RU361145"/>
    </source>
</evidence>
<evidence type="ECO:0000259" key="7">
    <source>
        <dbReference type="PROSITE" id="PS50905"/>
    </source>
</evidence>
<dbReference type="GO" id="GO:0008198">
    <property type="term" value="F:ferrous iron binding"/>
    <property type="evidence" value="ECO:0007669"/>
    <property type="project" value="TreeGrafter"/>
</dbReference>
<feature type="binding site" evidence="5">
    <location>
        <position position="190"/>
    </location>
    <ligand>
        <name>Fe cation</name>
        <dbReference type="ChEBI" id="CHEBI:24875"/>
        <label>1</label>
    </ligand>
</feature>